<dbReference type="InterPro" id="IPR052197">
    <property type="entry name" value="ComplexI_49kDa-like"/>
</dbReference>
<dbReference type="InterPro" id="IPR037232">
    <property type="entry name" value="NADH_quin_OxRdtase_su_C/D-like"/>
</dbReference>
<evidence type="ECO:0000256" key="1">
    <source>
        <dbReference type="ARBA" id="ARBA00004202"/>
    </source>
</evidence>
<evidence type="ECO:0000313" key="7">
    <source>
        <dbReference type="EMBL" id="PSR22011.1"/>
    </source>
</evidence>
<evidence type="ECO:0000256" key="2">
    <source>
        <dbReference type="ARBA" id="ARBA00022448"/>
    </source>
</evidence>
<dbReference type="Pfam" id="PF00329">
    <property type="entry name" value="Complex1_30kDa"/>
    <property type="match status" value="1"/>
</dbReference>
<evidence type="ECO:0000256" key="4">
    <source>
        <dbReference type="ARBA" id="ARBA00023027"/>
    </source>
</evidence>
<evidence type="ECO:0000259" key="5">
    <source>
        <dbReference type="Pfam" id="PF00329"/>
    </source>
</evidence>
<keyword evidence="4" id="KW-0520">NAD</keyword>
<keyword evidence="7" id="KW-0830">Ubiquinone</keyword>
<gene>
    <name evidence="7" type="ORF">C7B45_08395</name>
</gene>
<comment type="subcellular location">
    <subcellularLocation>
        <location evidence="1">Cell membrane</location>
        <topology evidence="1">Peripheral membrane protein</topology>
    </subcellularLocation>
</comment>
<dbReference type="GO" id="GO:0005886">
    <property type="term" value="C:plasma membrane"/>
    <property type="evidence" value="ECO:0007669"/>
    <property type="project" value="UniProtKB-SubCell"/>
</dbReference>
<evidence type="ECO:0000259" key="6">
    <source>
        <dbReference type="Pfam" id="PF00346"/>
    </source>
</evidence>
<sequence>MPKSWIAANLEYKKAGYELLSYLATREGRLHATWLNPVDREQKDVSTQVVDNHFPSLTRQLPEVAWDEREIHDLFGYRPEGHPDLRPLIRTPRWPHDFYPLRTRSNIPPQWLDVEPDNPAKTVTGDGITIMKVGPTHAGIIESGHFVFSLIGENVLYLDAHLFQNHRGVELLLEDRTIEDVRRIVSRICAGDSVSHQTNWALAVETLARWTAEPPLALRRIILLECERVLSHLNDLAQIPAGVGFQRAHQLALAIKEYWQQGLKRLFGHRFLFDTVRPGEAAATTPDDLGALVRELRRRWVPWRRLVEAHHGFNDRMAGVGIVKPQDVTRFGAQGVVARAAGKALDARSILPLYDDMAVQFIQESAGDVKARFYVRVAELEESLRLLEESARRLRRWGSNDSSPFIEDPSDLSGRTVTFTESPHGLNVHDITLARGRVTRYHIRAGTYRNWPLLAHTVPGNAVADFPLINKSFELCYSCVDR</sequence>
<dbReference type="PANTHER" id="PTHR43485:SF1">
    <property type="entry name" value="FORMATE HYDROGENLYASE SUBUNIT 5-RELATED"/>
    <property type="match status" value="1"/>
</dbReference>
<dbReference type="Gene3D" id="3.30.460.80">
    <property type="entry name" value="NADH:ubiquinone oxidoreductase, 30kDa subunit"/>
    <property type="match status" value="1"/>
</dbReference>
<dbReference type="GO" id="GO:0016651">
    <property type="term" value="F:oxidoreductase activity, acting on NAD(P)H"/>
    <property type="evidence" value="ECO:0007669"/>
    <property type="project" value="InterPro"/>
</dbReference>
<dbReference type="GO" id="GO:0048038">
    <property type="term" value="F:quinone binding"/>
    <property type="evidence" value="ECO:0007669"/>
    <property type="project" value="InterPro"/>
</dbReference>
<protein>
    <submittedName>
        <fullName evidence="7">NADH-ubiquinone oxidoreductase</fullName>
    </submittedName>
</protein>
<accession>A0A2T2WIE6</accession>
<dbReference type="InterPro" id="IPR001135">
    <property type="entry name" value="NADH_Q_OxRdtase_suD"/>
</dbReference>
<dbReference type="PANTHER" id="PTHR43485">
    <property type="entry name" value="HYDROGENASE-4 COMPONENT G"/>
    <property type="match status" value="1"/>
</dbReference>
<dbReference type="InterPro" id="IPR029014">
    <property type="entry name" value="NiFe-Hase_large"/>
</dbReference>
<feature type="domain" description="NADH:ubiquinone oxidoreductase 30kDa subunit" evidence="5">
    <location>
        <begin position="41"/>
        <end position="105"/>
    </location>
</feature>
<dbReference type="SUPFAM" id="SSF143243">
    <property type="entry name" value="Nqo5-like"/>
    <property type="match status" value="1"/>
</dbReference>
<dbReference type="InterPro" id="IPR001268">
    <property type="entry name" value="NADH_UbQ_OxRdtase_30kDa_su"/>
</dbReference>
<dbReference type="AlphaFoldDB" id="A0A2T2WIE6"/>
<organism evidence="7 8">
    <name type="scientific">Sulfobacillus acidophilus</name>
    <dbReference type="NCBI Taxonomy" id="53633"/>
    <lineage>
        <taxon>Bacteria</taxon>
        <taxon>Bacillati</taxon>
        <taxon>Bacillota</taxon>
        <taxon>Clostridia</taxon>
        <taxon>Eubacteriales</taxon>
        <taxon>Clostridiales Family XVII. Incertae Sedis</taxon>
        <taxon>Sulfobacillus</taxon>
    </lineage>
</organism>
<dbReference type="InterPro" id="IPR020396">
    <property type="entry name" value="NADH_UbQ_OxRdtase_CS"/>
</dbReference>
<dbReference type="GO" id="GO:0008137">
    <property type="term" value="F:NADH dehydrogenase (ubiquinone) activity"/>
    <property type="evidence" value="ECO:0007669"/>
    <property type="project" value="InterPro"/>
</dbReference>
<dbReference type="PROSITE" id="PS00542">
    <property type="entry name" value="COMPLEX1_30K"/>
    <property type="match status" value="1"/>
</dbReference>
<comment type="caution">
    <text evidence="7">The sequence shown here is derived from an EMBL/GenBank/DDBJ whole genome shotgun (WGS) entry which is preliminary data.</text>
</comment>
<dbReference type="GO" id="GO:0051287">
    <property type="term" value="F:NAD binding"/>
    <property type="evidence" value="ECO:0007669"/>
    <property type="project" value="InterPro"/>
</dbReference>
<dbReference type="Gene3D" id="1.10.645.10">
    <property type="entry name" value="Cytochrome-c3 Hydrogenase, chain B"/>
    <property type="match status" value="1"/>
</dbReference>
<evidence type="ECO:0000313" key="8">
    <source>
        <dbReference type="Proteomes" id="UP000241848"/>
    </source>
</evidence>
<dbReference type="SUPFAM" id="SSF56762">
    <property type="entry name" value="HydB/Nqo4-like"/>
    <property type="match status" value="1"/>
</dbReference>
<dbReference type="Proteomes" id="UP000241848">
    <property type="component" value="Unassembled WGS sequence"/>
</dbReference>
<keyword evidence="2" id="KW-0813">Transport</keyword>
<evidence type="ECO:0000256" key="3">
    <source>
        <dbReference type="ARBA" id="ARBA00023002"/>
    </source>
</evidence>
<proteinExistence type="predicted"/>
<keyword evidence="3" id="KW-0560">Oxidoreductase</keyword>
<feature type="domain" description="NADH-quinone oxidoreductase subunit D" evidence="6">
    <location>
        <begin position="251"/>
        <end position="396"/>
    </location>
</feature>
<dbReference type="EMBL" id="PXYV01000023">
    <property type="protein sequence ID" value="PSR22011.1"/>
    <property type="molecule type" value="Genomic_DNA"/>
</dbReference>
<reference evidence="7 8" key="1">
    <citation type="journal article" date="2014" name="BMC Genomics">
        <title>Comparison of environmental and isolate Sulfobacillus genomes reveals diverse carbon, sulfur, nitrogen, and hydrogen metabolisms.</title>
        <authorList>
            <person name="Justice N.B."/>
            <person name="Norman A."/>
            <person name="Brown C.T."/>
            <person name="Singh A."/>
            <person name="Thomas B.C."/>
            <person name="Banfield J.F."/>
        </authorList>
    </citation>
    <scope>NUCLEOTIDE SEQUENCE [LARGE SCALE GENOMIC DNA]</scope>
    <source>
        <strain evidence="7">AMDSBA3</strain>
    </source>
</reference>
<dbReference type="Pfam" id="PF00346">
    <property type="entry name" value="Complex1_49kDa"/>
    <property type="match status" value="1"/>
</dbReference>
<name>A0A2T2WIE6_9FIRM</name>